<comment type="similarity">
    <text evidence="1">Belongs to the ComF/GntX family.</text>
</comment>
<gene>
    <name evidence="3" type="ORF">JIN78_06705</name>
</gene>
<dbReference type="EMBL" id="JAENIO010000012">
    <property type="protein sequence ID" value="MBK1833748.1"/>
    <property type="molecule type" value="Genomic_DNA"/>
</dbReference>
<dbReference type="CDD" id="cd06223">
    <property type="entry name" value="PRTases_typeI"/>
    <property type="match status" value="1"/>
</dbReference>
<dbReference type="PANTHER" id="PTHR47505:SF1">
    <property type="entry name" value="DNA UTILIZATION PROTEIN YHGH"/>
    <property type="match status" value="1"/>
</dbReference>
<dbReference type="Pfam" id="PF18912">
    <property type="entry name" value="DZR_2"/>
    <property type="match status" value="1"/>
</dbReference>
<accession>A0A934VHB0</accession>
<dbReference type="InterPro" id="IPR051910">
    <property type="entry name" value="ComF/GntX_DNA_util-trans"/>
</dbReference>
<dbReference type="InterPro" id="IPR029057">
    <property type="entry name" value="PRTase-like"/>
</dbReference>
<comment type="caution">
    <text evidence="3">The sequence shown here is derived from an EMBL/GenBank/DDBJ whole genome shotgun (WGS) entry which is preliminary data.</text>
</comment>
<protein>
    <submittedName>
        <fullName evidence="3">ComF family protein</fullName>
    </submittedName>
</protein>
<name>A0A934VHB0_9BACT</name>
<dbReference type="InterPro" id="IPR000836">
    <property type="entry name" value="PRTase_dom"/>
</dbReference>
<dbReference type="InterPro" id="IPR044005">
    <property type="entry name" value="DZR_2"/>
</dbReference>
<dbReference type="PANTHER" id="PTHR47505">
    <property type="entry name" value="DNA UTILIZATION PROTEIN YHGH"/>
    <property type="match status" value="1"/>
</dbReference>
<dbReference type="SUPFAM" id="SSF53271">
    <property type="entry name" value="PRTase-like"/>
    <property type="match status" value="1"/>
</dbReference>
<proteinExistence type="inferred from homology"/>
<dbReference type="RefSeq" id="WP_200391183.1">
    <property type="nucleotide sequence ID" value="NZ_JAENIO010000012.1"/>
</dbReference>
<dbReference type="Proteomes" id="UP000604083">
    <property type="component" value="Unassembled WGS sequence"/>
</dbReference>
<dbReference type="Gene3D" id="3.40.50.2020">
    <property type="match status" value="1"/>
</dbReference>
<evidence type="ECO:0000259" key="2">
    <source>
        <dbReference type="Pfam" id="PF18912"/>
    </source>
</evidence>
<dbReference type="AlphaFoldDB" id="A0A934VHB0"/>
<sequence>MLSPLLVHALDWLYPPLCTLCGAALRGGCHLCADCAGRLPRQGKNACRRCGQNFDGPLSAPESCPNCRQEDQFFNFATAALRSSDEAIQLIHEFKLLKRPELGPDLARLAGPVFTSDQRLRDLDDPLLIPVPLHRTRLRERRFNQAEVLATALARDLGLRSLSALARVRATQRQATLTRRERLKNLRKAFHLRNSPIPLEGRALILIDDVFTTGSTARECARVLRKARPSHLAVLTIVRA</sequence>
<evidence type="ECO:0000313" key="4">
    <source>
        <dbReference type="Proteomes" id="UP000604083"/>
    </source>
</evidence>
<evidence type="ECO:0000313" key="3">
    <source>
        <dbReference type="EMBL" id="MBK1833748.1"/>
    </source>
</evidence>
<keyword evidence="4" id="KW-1185">Reference proteome</keyword>
<evidence type="ECO:0000256" key="1">
    <source>
        <dbReference type="ARBA" id="ARBA00008007"/>
    </source>
</evidence>
<reference evidence="3" key="1">
    <citation type="submission" date="2021-01" db="EMBL/GenBank/DDBJ databases">
        <title>Modified the classification status of verrucomicrobia.</title>
        <authorList>
            <person name="Feng X."/>
        </authorList>
    </citation>
    <scope>NUCLEOTIDE SEQUENCE</scope>
    <source>
        <strain evidence="3">KCTC 12986</strain>
    </source>
</reference>
<organism evidence="3 4">
    <name type="scientific">Roseibacillus ishigakijimensis</name>
    <dbReference type="NCBI Taxonomy" id="454146"/>
    <lineage>
        <taxon>Bacteria</taxon>
        <taxon>Pseudomonadati</taxon>
        <taxon>Verrucomicrobiota</taxon>
        <taxon>Verrucomicrobiia</taxon>
        <taxon>Verrucomicrobiales</taxon>
        <taxon>Verrucomicrobiaceae</taxon>
        <taxon>Roseibacillus</taxon>
    </lineage>
</organism>
<feature type="domain" description="Double zinc ribbon" evidence="2">
    <location>
        <begin position="9"/>
        <end position="68"/>
    </location>
</feature>